<dbReference type="RefSeq" id="WP_302184653.1">
    <property type="nucleotide sequence ID" value="NZ_LR882967.1"/>
</dbReference>
<name>A0A9W4CJM7_9CYAN</name>
<gene>
    <name evidence="1" type="ORF">NO713_01028</name>
</gene>
<reference evidence="1" key="1">
    <citation type="submission" date="2020-09" db="EMBL/GenBank/DDBJ databases">
        <authorList>
            <person name="Blom J."/>
        </authorList>
    </citation>
    <scope>NUCLEOTIDE SEQUENCE</scope>
    <source>
        <strain evidence="1">No.713</strain>
    </source>
</reference>
<dbReference type="AlphaFoldDB" id="A0A9W4CJM7"/>
<evidence type="ECO:0000313" key="1">
    <source>
        <dbReference type="EMBL" id="CAD5926822.1"/>
    </source>
</evidence>
<keyword evidence="2" id="KW-1185">Reference proteome</keyword>
<proteinExistence type="predicted"/>
<protein>
    <submittedName>
        <fullName evidence="1">Uncharacterized protein</fullName>
    </submittedName>
</protein>
<organism evidence="1 2">
    <name type="scientific">Planktothrix pseudagardhii</name>
    <dbReference type="NCBI Taxonomy" id="132604"/>
    <lineage>
        <taxon>Bacteria</taxon>
        <taxon>Bacillati</taxon>
        <taxon>Cyanobacteriota</taxon>
        <taxon>Cyanophyceae</taxon>
        <taxon>Oscillatoriophycideae</taxon>
        <taxon>Oscillatoriales</taxon>
        <taxon>Microcoleaceae</taxon>
        <taxon>Planktothrix</taxon>
    </lineage>
</organism>
<evidence type="ECO:0000313" key="2">
    <source>
        <dbReference type="Proteomes" id="UP001153719"/>
    </source>
</evidence>
<dbReference type="EMBL" id="LR882967">
    <property type="protein sequence ID" value="CAD5926822.1"/>
    <property type="molecule type" value="Genomic_DNA"/>
</dbReference>
<dbReference type="Proteomes" id="UP001153719">
    <property type="component" value="Chromosome"/>
</dbReference>
<sequence>MEDTYREKLTEQAQSILIKQIGRPTISKQKSEYFRGRFEIVG</sequence>
<accession>A0A9W4CJM7</accession>
<dbReference type="KEGG" id="ppsu:NO713_01028"/>